<comment type="caution">
    <text evidence="3">The sequence shown here is derived from an EMBL/GenBank/DDBJ whole genome shotgun (WGS) entry which is preliminary data.</text>
</comment>
<gene>
    <name evidence="3" type="ORF">ACFQMG_35500</name>
</gene>
<evidence type="ECO:0000313" key="3">
    <source>
        <dbReference type="EMBL" id="MFC7184865.1"/>
    </source>
</evidence>
<protein>
    <submittedName>
        <fullName evidence="3">Phage holin family protein</fullName>
    </submittedName>
</protein>
<dbReference type="EMBL" id="JBHTAJ010000124">
    <property type="protein sequence ID" value="MFC7184865.1"/>
    <property type="molecule type" value="Genomic_DNA"/>
</dbReference>
<accession>A0ABW2G5Q4</accession>
<feature type="region of interest" description="Disordered" evidence="1">
    <location>
        <begin position="1"/>
        <end position="34"/>
    </location>
</feature>
<evidence type="ECO:0000313" key="4">
    <source>
        <dbReference type="Proteomes" id="UP001596435"/>
    </source>
</evidence>
<keyword evidence="2" id="KW-0472">Membrane</keyword>
<dbReference type="RefSeq" id="WP_380232996.1">
    <property type="nucleotide sequence ID" value="NZ_JBHSVH010000002.1"/>
</dbReference>
<feature type="compositionally biased region" description="Low complexity" evidence="1">
    <location>
        <begin position="21"/>
        <end position="32"/>
    </location>
</feature>
<keyword evidence="2" id="KW-1133">Transmembrane helix</keyword>
<reference evidence="4" key="1">
    <citation type="journal article" date="2019" name="Int. J. Syst. Evol. Microbiol.">
        <title>The Global Catalogue of Microorganisms (GCM) 10K type strain sequencing project: providing services to taxonomists for standard genome sequencing and annotation.</title>
        <authorList>
            <consortium name="The Broad Institute Genomics Platform"/>
            <consortium name="The Broad Institute Genome Sequencing Center for Infectious Disease"/>
            <person name="Wu L."/>
            <person name="Ma J."/>
        </authorList>
    </citation>
    <scope>NUCLEOTIDE SEQUENCE [LARGE SCALE GENOMIC DNA]</scope>
    <source>
        <strain evidence="4">CGMCC 1.12859</strain>
    </source>
</reference>
<keyword evidence="2" id="KW-0812">Transmembrane</keyword>
<feature type="transmembrane region" description="Helical" evidence="2">
    <location>
        <begin position="74"/>
        <end position="97"/>
    </location>
</feature>
<evidence type="ECO:0000256" key="2">
    <source>
        <dbReference type="SAM" id="Phobius"/>
    </source>
</evidence>
<keyword evidence="4" id="KW-1185">Reference proteome</keyword>
<dbReference type="Pfam" id="PF07332">
    <property type="entry name" value="Phage_holin_3_6"/>
    <property type="match status" value="1"/>
</dbReference>
<dbReference type="Proteomes" id="UP001596435">
    <property type="component" value="Unassembled WGS sequence"/>
</dbReference>
<sequence>MNTGRAGTAAPPNPAVGAHDPTSSAPATSKSTRPVNQLVHEVTELATRLVQQEVQLAKAELAEKGKRAGLGSGLVGGAGLLAIIGLQAFVAAAIAALALVLPLWAAALIAGGTLLLIATLLALSGRGQLKKAGSPVPEAAMATTRADIDVIKERVHR</sequence>
<proteinExistence type="predicted"/>
<organism evidence="3 4">
    <name type="scientific">Kitasatospora paranensis</name>
    <dbReference type="NCBI Taxonomy" id="258053"/>
    <lineage>
        <taxon>Bacteria</taxon>
        <taxon>Bacillati</taxon>
        <taxon>Actinomycetota</taxon>
        <taxon>Actinomycetes</taxon>
        <taxon>Kitasatosporales</taxon>
        <taxon>Streptomycetaceae</taxon>
        <taxon>Kitasatospora</taxon>
    </lineage>
</organism>
<dbReference type="InterPro" id="IPR009937">
    <property type="entry name" value="Phage_holin_3_6"/>
</dbReference>
<name>A0ABW2G5Q4_9ACTN</name>
<evidence type="ECO:0000256" key="1">
    <source>
        <dbReference type="SAM" id="MobiDB-lite"/>
    </source>
</evidence>
<feature type="transmembrane region" description="Helical" evidence="2">
    <location>
        <begin position="103"/>
        <end position="123"/>
    </location>
</feature>